<dbReference type="GO" id="GO:0005654">
    <property type="term" value="C:nucleoplasm"/>
    <property type="evidence" value="ECO:0007669"/>
    <property type="project" value="TreeGrafter"/>
</dbReference>
<dbReference type="InterPro" id="IPR017995">
    <property type="entry name" value="Homeobox_antennapedia"/>
</dbReference>
<dbReference type="EMBL" id="JAPWDV010000001">
    <property type="protein sequence ID" value="KAJ6224346.1"/>
    <property type="molecule type" value="Genomic_DNA"/>
</dbReference>
<dbReference type="GO" id="GO:0000981">
    <property type="term" value="F:DNA-binding transcription factor activity, RNA polymerase II-specific"/>
    <property type="evidence" value="ECO:0007669"/>
    <property type="project" value="InterPro"/>
</dbReference>
<evidence type="ECO:0000313" key="12">
    <source>
        <dbReference type="Proteomes" id="UP001142055"/>
    </source>
</evidence>
<evidence type="ECO:0000256" key="8">
    <source>
        <dbReference type="RuleBase" id="RU004442"/>
    </source>
</evidence>
<comment type="similarity">
    <text evidence="8">Belongs to the Antp homeobox family.</text>
</comment>
<dbReference type="PROSITE" id="PS50071">
    <property type="entry name" value="HOMEOBOX_2"/>
    <property type="match status" value="1"/>
</dbReference>
<feature type="region of interest" description="Disordered" evidence="9">
    <location>
        <begin position="66"/>
        <end position="92"/>
    </location>
</feature>
<dbReference type="GO" id="GO:0009952">
    <property type="term" value="P:anterior/posterior pattern specification"/>
    <property type="evidence" value="ECO:0007669"/>
    <property type="project" value="TreeGrafter"/>
</dbReference>
<evidence type="ECO:0000256" key="6">
    <source>
        <dbReference type="PROSITE-ProRule" id="PRU00108"/>
    </source>
</evidence>
<dbReference type="PRINTS" id="PR00024">
    <property type="entry name" value="HOMEOBOX"/>
</dbReference>
<feature type="compositionally biased region" description="Low complexity" evidence="9">
    <location>
        <begin position="123"/>
        <end position="133"/>
    </location>
</feature>
<evidence type="ECO:0000256" key="2">
    <source>
        <dbReference type="ARBA" id="ARBA00022473"/>
    </source>
</evidence>
<dbReference type="SMART" id="SM00389">
    <property type="entry name" value="HOX"/>
    <property type="match status" value="1"/>
</dbReference>
<dbReference type="InterPro" id="IPR017970">
    <property type="entry name" value="Homeobox_CS"/>
</dbReference>
<gene>
    <name evidence="11" type="ORF">RDWZM_002891</name>
</gene>
<keyword evidence="5 6" id="KW-0539">Nucleus</keyword>
<evidence type="ECO:0000256" key="9">
    <source>
        <dbReference type="SAM" id="MobiDB-lite"/>
    </source>
</evidence>
<evidence type="ECO:0000256" key="5">
    <source>
        <dbReference type="ARBA" id="ARBA00023242"/>
    </source>
</evidence>
<keyword evidence="3 6" id="KW-0238">DNA-binding</keyword>
<feature type="region of interest" description="Disordered" evidence="9">
    <location>
        <begin position="105"/>
        <end position="208"/>
    </location>
</feature>
<evidence type="ECO:0000256" key="4">
    <source>
        <dbReference type="ARBA" id="ARBA00023155"/>
    </source>
</evidence>
<dbReference type="PANTHER" id="PTHR45771:SF6">
    <property type="entry name" value="HOMEOTIC PROTEIN SEX COMBS REDUCED"/>
    <property type="match status" value="1"/>
</dbReference>
<dbReference type="CDD" id="cd00086">
    <property type="entry name" value="homeodomain"/>
    <property type="match status" value="1"/>
</dbReference>
<accession>A0A9Q0RS15</accession>
<evidence type="ECO:0000256" key="7">
    <source>
        <dbReference type="RuleBase" id="RU000682"/>
    </source>
</evidence>
<keyword evidence="12" id="KW-1185">Reference proteome</keyword>
<dbReference type="OMA" id="DHHSHMH"/>
<dbReference type="Proteomes" id="UP001142055">
    <property type="component" value="Chromosome 1"/>
</dbReference>
<dbReference type="SUPFAM" id="SSF46689">
    <property type="entry name" value="Homeodomain-like"/>
    <property type="match status" value="1"/>
</dbReference>
<dbReference type="InterPro" id="IPR020479">
    <property type="entry name" value="HD_metazoa"/>
</dbReference>
<evidence type="ECO:0000259" key="10">
    <source>
        <dbReference type="PROSITE" id="PS50071"/>
    </source>
</evidence>
<dbReference type="PANTHER" id="PTHR45771">
    <property type="entry name" value="HOMEOTIC PROTEIN DEFORMED"/>
    <property type="match status" value="1"/>
</dbReference>
<comment type="caution">
    <text evidence="11">The sequence shown here is derived from an EMBL/GenBank/DDBJ whole genome shotgun (WGS) entry which is preliminary data.</text>
</comment>
<dbReference type="Gene3D" id="1.10.10.60">
    <property type="entry name" value="Homeodomain-like"/>
    <property type="match status" value="1"/>
</dbReference>
<keyword evidence="4 6" id="KW-0371">Homeobox</keyword>
<keyword evidence="2" id="KW-0217">Developmental protein</keyword>
<dbReference type="FunFam" id="1.10.10.60:FF:000055">
    <property type="entry name" value="Homeobox protein Hox-A5"/>
    <property type="match status" value="1"/>
</dbReference>
<dbReference type="AlphaFoldDB" id="A0A9Q0RS15"/>
<dbReference type="InterPro" id="IPR009057">
    <property type="entry name" value="Homeodomain-like_sf"/>
</dbReference>
<dbReference type="InterPro" id="IPR050609">
    <property type="entry name" value="Antp_homeobox_Deformed_sf"/>
</dbReference>
<sequence length="315" mass="34381">MSSYQFVNSLSSCYGPGRAGPDGSVGAGPPADYYSQQVYNSWSGANPASNVVSAAAAAAAAVVGQTPSSPPYSYLQQNGDHHSSHHLSHHRDLYNSNSCSQQAAAGLVGQTRLSHHSSQLMQPSTRTSSSPSSCKFGLDSASSPQDLSTSSGGAGQSPEPRAASPRVQGNSNQNSSQSSNGTGNVGNSQKGGNFNSNNSSSNPPHIYPWMRKVHVGQNGVNSMGETKRQRTSYTRYQTLELEKEFHFNRYLTRRRRIEIAHSLCLSERQIKIWFQNRRMKWKKEHKMQSVIPPQLPQMLGPLDHHLHHLHSETKA</sequence>
<dbReference type="GO" id="GO:0045944">
    <property type="term" value="P:positive regulation of transcription by RNA polymerase II"/>
    <property type="evidence" value="ECO:0007669"/>
    <property type="project" value="TreeGrafter"/>
</dbReference>
<reference evidence="11" key="1">
    <citation type="submission" date="2022-12" db="EMBL/GenBank/DDBJ databases">
        <title>Genome assemblies of Blomia tropicalis.</title>
        <authorList>
            <person name="Cui Y."/>
        </authorList>
    </citation>
    <scope>NUCLEOTIDE SEQUENCE</scope>
    <source>
        <tissue evidence="11">Adult mites</tissue>
    </source>
</reference>
<comment type="subcellular location">
    <subcellularLocation>
        <location evidence="1 6 7">Nucleus</location>
    </subcellularLocation>
</comment>
<feature type="domain" description="Homeobox" evidence="10">
    <location>
        <begin position="224"/>
        <end position="284"/>
    </location>
</feature>
<feature type="compositionally biased region" description="Low complexity" evidence="9">
    <location>
        <begin position="168"/>
        <end position="202"/>
    </location>
</feature>
<dbReference type="PROSITE" id="PS00032">
    <property type="entry name" value="ANTENNAPEDIA"/>
    <property type="match status" value="1"/>
</dbReference>
<dbReference type="OrthoDB" id="6159439at2759"/>
<dbReference type="InterPro" id="IPR001356">
    <property type="entry name" value="HD"/>
</dbReference>
<feature type="compositionally biased region" description="Polar residues" evidence="9">
    <location>
        <begin position="140"/>
        <end position="151"/>
    </location>
</feature>
<evidence type="ECO:0000256" key="1">
    <source>
        <dbReference type="ARBA" id="ARBA00004123"/>
    </source>
</evidence>
<evidence type="ECO:0000256" key="3">
    <source>
        <dbReference type="ARBA" id="ARBA00023125"/>
    </source>
</evidence>
<dbReference type="GO" id="GO:0000978">
    <property type="term" value="F:RNA polymerase II cis-regulatory region sequence-specific DNA binding"/>
    <property type="evidence" value="ECO:0007669"/>
    <property type="project" value="TreeGrafter"/>
</dbReference>
<protein>
    <recommendedName>
        <fullName evidence="10">Homeobox domain-containing protein</fullName>
    </recommendedName>
</protein>
<dbReference type="Pfam" id="PF00046">
    <property type="entry name" value="Homeodomain"/>
    <property type="match status" value="1"/>
</dbReference>
<dbReference type="InterPro" id="IPR001827">
    <property type="entry name" value="Homeobox_Antennapedia_CS"/>
</dbReference>
<proteinExistence type="inferred from homology"/>
<organism evidence="11 12">
    <name type="scientific">Blomia tropicalis</name>
    <name type="common">Mite</name>
    <dbReference type="NCBI Taxonomy" id="40697"/>
    <lineage>
        <taxon>Eukaryota</taxon>
        <taxon>Metazoa</taxon>
        <taxon>Ecdysozoa</taxon>
        <taxon>Arthropoda</taxon>
        <taxon>Chelicerata</taxon>
        <taxon>Arachnida</taxon>
        <taxon>Acari</taxon>
        <taxon>Acariformes</taxon>
        <taxon>Sarcoptiformes</taxon>
        <taxon>Astigmata</taxon>
        <taxon>Glycyphagoidea</taxon>
        <taxon>Echimyopodidae</taxon>
        <taxon>Blomia</taxon>
    </lineage>
</organism>
<dbReference type="PRINTS" id="PR00025">
    <property type="entry name" value="ANTENNAPEDIA"/>
</dbReference>
<dbReference type="PROSITE" id="PS00027">
    <property type="entry name" value="HOMEOBOX_1"/>
    <property type="match status" value="1"/>
</dbReference>
<name>A0A9Q0RS15_BLOTA</name>
<evidence type="ECO:0000313" key="11">
    <source>
        <dbReference type="EMBL" id="KAJ6224346.1"/>
    </source>
</evidence>
<feature type="DNA-binding region" description="Homeobox" evidence="6">
    <location>
        <begin position="226"/>
        <end position="285"/>
    </location>
</feature>